<dbReference type="OrthoDB" id="1371248at2"/>
<proteinExistence type="predicted"/>
<evidence type="ECO:0000313" key="1">
    <source>
        <dbReference type="EMBL" id="SHF86354.1"/>
    </source>
</evidence>
<gene>
    <name evidence="1" type="ORF">SAMN05444396_102130</name>
</gene>
<name>A0A1M5F4B0_9FLAO</name>
<keyword evidence="2" id="KW-1185">Reference proteome</keyword>
<accession>A0A1M5F4B0</accession>
<dbReference type="RefSeq" id="WP_072988086.1">
    <property type="nucleotide sequence ID" value="NZ_FQWE01000002.1"/>
</dbReference>
<dbReference type="Proteomes" id="UP000184036">
    <property type="component" value="Unassembled WGS sequence"/>
</dbReference>
<protein>
    <submittedName>
        <fullName evidence="1">Uncharacterized protein</fullName>
    </submittedName>
</protein>
<reference evidence="2" key="1">
    <citation type="submission" date="2016-11" db="EMBL/GenBank/DDBJ databases">
        <authorList>
            <person name="Varghese N."/>
            <person name="Submissions S."/>
        </authorList>
    </citation>
    <scope>NUCLEOTIDE SEQUENCE [LARGE SCALE GENOMIC DNA]</scope>
    <source>
        <strain evidence="2">DSM 19741</strain>
    </source>
</reference>
<dbReference type="EMBL" id="FQWE01000002">
    <property type="protein sequence ID" value="SHF86354.1"/>
    <property type="molecule type" value="Genomic_DNA"/>
</dbReference>
<evidence type="ECO:0000313" key="2">
    <source>
        <dbReference type="Proteomes" id="UP000184036"/>
    </source>
</evidence>
<organism evidence="1 2">
    <name type="scientific">Flavobacterium segetis</name>
    <dbReference type="NCBI Taxonomy" id="271157"/>
    <lineage>
        <taxon>Bacteria</taxon>
        <taxon>Pseudomonadati</taxon>
        <taxon>Bacteroidota</taxon>
        <taxon>Flavobacteriia</taxon>
        <taxon>Flavobacteriales</taxon>
        <taxon>Flavobacteriaceae</taxon>
        <taxon>Flavobacterium</taxon>
    </lineage>
</organism>
<sequence>MSVANFFLRPFRLLKTFTAKSKIVGIRAESNKLIHPRFEISKNALAQKTVPTSLLFLMYSEENDALFI</sequence>
<dbReference type="AlphaFoldDB" id="A0A1M5F4B0"/>